<reference evidence="1 2" key="1">
    <citation type="submission" date="2019-03" db="EMBL/GenBank/DDBJ databases">
        <title>Deep-cultivation of Planctomycetes and their phenomic and genomic characterization uncovers novel biology.</title>
        <authorList>
            <person name="Wiegand S."/>
            <person name="Jogler M."/>
            <person name="Boedeker C."/>
            <person name="Pinto D."/>
            <person name="Vollmers J."/>
            <person name="Rivas-Marin E."/>
            <person name="Kohn T."/>
            <person name="Peeters S.H."/>
            <person name="Heuer A."/>
            <person name="Rast P."/>
            <person name="Oberbeckmann S."/>
            <person name="Bunk B."/>
            <person name="Jeske O."/>
            <person name="Meyerdierks A."/>
            <person name="Storesund J.E."/>
            <person name="Kallscheuer N."/>
            <person name="Luecker S."/>
            <person name="Lage O.M."/>
            <person name="Pohl T."/>
            <person name="Merkel B.J."/>
            <person name="Hornburger P."/>
            <person name="Mueller R.-W."/>
            <person name="Bruemmer F."/>
            <person name="Labrenz M."/>
            <person name="Spormann A.M."/>
            <person name="Op den Camp H."/>
            <person name="Overmann J."/>
            <person name="Amann R."/>
            <person name="Jetten M.S.M."/>
            <person name="Mascher T."/>
            <person name="Medema M.H."/>
            <person name="Devos D.P."/>
            <person name="Kaster A.-K."/>
            <person name="Ovreas L."/>
            <person name="Rohde M."/>
            <person name="Galperin M.Y."/>
            <person name="Jogler C."/>
        </authorList>
    </citation>
    <scope>NUCLEOTIDE SEQUENCE [LARGE SCALE GENOMIC DNA]</scope>
    <source>
        <strain evidence="1 2">V144</strain>
    </source>
</reference>
<evidence type="ECO:0000313" key="2">
    <source>
        <dbReference type="Proteomes" id="UP000318704"/>
    </source>
</evidence>
<gene>
    <name evidence="1" type="ORF">V144x_41730</name>
</gene>
<accession>A0A517W094</accession>
<name>A0A517W094_9PLAN</name>
<sequence>MSDEQLATYDWKRFPETADFLNERIVTFSQQSPTLVKFASDLQAKTGTRLIDWVDHLELHWSNALEATLIRLGYEEVTGFNFKLFRHVAAHFPPIQSSSLSAERLFLRVESVVDFLATHQYSLQLPIEGEIAAAVRHRLAFQENDFELHAIERHGVRLDSVERSFQADLEDLLSHTEAFRLRKRDFSDEIAGFEHAESLIKIAIEDLGVDRTCDLFFAAERAYWQQRNGVARIQKARQDTMGLGWANHDHHTYRSSRKHFQRLIAMFELLGFDLRERFYAGKEAGWGAQVLEHPTTGVVIFADVDLSPAEVSQDFAHEPLLELDELGTVGLWCRLHGEAFLQAGMHHLECLFEFDAARDQLASENEVKTMKPFTDLPHLKQAFTAGEIWAVEESRIMSLLEEGLISAEEADRFRREGAIGSHMEILQREEGFKGFNQTGINDIILETNPLKIHQS</sequence>
<organism evidence="1 2">
    <name type="scientific">Gimesia aquarii</name>
    <dbReference type="NCBI Taxonomy" id="2527964"/>
    <lineage>
        <taxon>Bacteria</taxon>
        <taxon>Pseudomonadati</taxon>
        <taxon>Planctomycetota</taxon>
        <taxon>Planctomycetia</taxon>
        <taxon>Planctomycetales</taxon>
        <taxon>Planctomycetaceae</taxon>
        <taxon>Gimesia</taxon>
    </lineage>
</organism>
<dbReference type="Proteomes" id="UP000318704">
    <property type="component" value="Chromosome"/>
</dbReference>
<dbReference type="RefSeq" id="WP_144987519.1">
    <property type="nucleotide sequence ID" value="NZ_CP037920.1"/>
</dbReference>
<protein>
    <submittedName>
        <fullName evidence="1">Uncharacterized protein</fullName>
    </submittedName>
</protein>
<proteinExistence type="predicted"/>
<dbReference type="EMBL" id="CP037920">
    <property type="protein sequence ID" value="QDT98666.1"/>
    <property type="molecule type" value="Genomic_DNA"/>
</dbReference>
<dbReference type="AlphaFoldDB" id="A0A517W094"/>
<evidence type="ECO:0000313" key="1">
    <source>
        <dbReference type="EMBL" id="QDT98666.1"/>
    </source>
</evidence>
<dbReference type="KEGG" id="gaw:V144x_41730"/>